<evidence type="ECO:0000313" key="4">
    <source>
        <dbReference type="Proteomes" id="UP000015101"/>
    </source>
</evidence>
<evidence type="ECO:0000256" key="1">
    <source>
        <dbReference type="SAM" id="MobiDB-lite"/>
    </source>
</evidence>
<keyword evidence="4" id="KW-1185">Reference proteome</keyword>
<dbReference type="RefSeq" id="XP_009026535.1">
    <property type="nucleotide sequence ID" value="XM_009028287.1"/>
</dbReference>
<dbReference type="AlphaFoldDB" id="T1FV50"/>
<dbReference type="EMBL" id="AMQM01006847">
    <property type="status" value="NOT_ANNOTATED_CDS"/>
    <property type="molecule type" value="Genomic_DNA"/>
</dbReference>
<feature type="compositionally biased region" description="Low complexity" evidence="1">
    <location>
        <begin position="147"/>
        <end position="171"/>
    </location>
</feature>
<reference evidence="4" key="1">
    <citation type="submission" date="2012-12" db="EMBL/GenBank/DDBJ databases">
        <authorList>
            <person name="Hellsten U."/>
            <person name="Grimwood J."/>
            <person name="Chapman J.A."/>
            <person name="Shapiro H."/>
            <person name="Aerts A."/>
            <person name="Otillar R.P."/>
            <person name="Terry A.Y."/>
            <person name="Boore J.L."/>
            <person name="Simakov O."/>
            <person name="Marletaz F."/>
            <person name="Cho S.-J."/>
            <person name="Edsinger-Gonzales E."/>
            <person name="Havlak P."/>
            <person name="Kuo D.-H."/>
            <person name="Larsson T."/>
            <person name="Lv J."/>
            <person name="Arendt D."/>
            <person name="Savage R."/>
            <person name="Osoegawa K."/>
            <person name="de Jong P."/>
            <person name="Lindberg D.R."/>
            <person name="Seaver E.C."/>
            <person name="Weisblat D.A."/>
            <person name="Putnam N.H."/>
            <person name="Grigoriev I.V."/>
            <person name="Rokhsar D.S."/>
        </authorList>
    </citation>
    <scope>NUCLEOTIDE SEQUENCE</scope>
</reference>
<dbReference type="HOGENOM" id="CLU_1186151_0_0_1"/>
<protein>
    <submittedName>
        <fullName evidence="2 3">Uncharacterized protein</fullName>
    </submittedName>
</protein>
<dbReference type="InParanoid" id="T1FV50"/>
<dbReference type="Proteomes" id="UP000015101">
    <property type="component" value="Unassembled WGS sequence"/>
</dbReference>
<dbReference type="KEGG" id="hro:HELRODRAFT_193571"/>
<evidence type="ECO:0000313" key="2">
    <source>
        <dbReference type="EMBL" id="ESN95378.1"/>
    </source>
</evidence>
<dbReference type="EnsemblMetazoa" id="HelroT193571">
    <property type="protein sequence ID" value="HelroP193571"/>
    <property type="gene ID" value="HelroG193571"/>
</dbReference>
<accession>T1FV50</accession>
<evidence type="ECO:0000313" key="3">
    <source>
        <dbReference type="EnsemblMetazoa" id="HelroP193571"/>
    </source>
</evidence>
<proteinExistence type="predicted"/>
<dbReference type="EMBL" id="AMQM01006848">
    <property type="status" value="NOT_ANNOTATED_CDS"/>
    <property type="molecule type" value="Genomic_DNA"/>
</dbReference>
<feature type="region of interest" description="Disordered" evidence="1">
    <location>
        <begin position="1"/>
        <end position="54"/>
    </location>
</feature>
<dbReference type="EMBL" id="KB097528">
    <property type="protein sequence ID" value="ESN95378.1"/>
    <property type="molecule type" value="Genomic_DNA"/>
</dbReference>
<name>T1FV50_HELRO</name>
<reference evidence="2 4" key="2">
    <citation type="journal article" date="2013" name="Nature">
        <title>Insights into bilaterian evolution from three spiralian genomes.</title>
        <authorList>
            <person name="Simakov O."/>
            <person name="Marletaz F."/>
            <person name="Cho S.J."/>
            <person name="Edsinger-Gonzales E."/>
            <person name="Havlak P."/>
            <person name="Hellsten U."/>
            <person name="Kuo D.H."/>
            <person name="Larsson T."/>
            <person name="Lv J."/>
            <person name="Arendt D."/>
            <person name="Savage R."/>
            <person name="Osoegawa K."/>
            <person name="de Jong P."/>
            <person name="Grimwood J."/>
            <person name="Chapman J.A."/>
            <person name="Shapiro H."/>
            <person name="Aerts A."/>
            <person name="Otillar R.P."/>
            <person name="Terry A.Y."/>
            <person name="Boore J.L."/>
            <person name="Grigoriev I.V."/>
            <person name="Lindberg D.R."/>
            <person name="Seaver E.C."/>
            <person name="Weisblat D.A."/>
            <person name="Putnam N.H."/>
            <person name="Rokhsar D.S."/>
        </authorList>
    </citation>
    <scope>NUCLEOTIDE SEQUENCE</scope>
</reference>
<dbReference type="CTD" id="20212696"/>
<reference evidence="3" key="3">
    <citation type="submission" date="2015-06" db="UniProtKB">
        <authorList>
            <consortium name="EnsemblMetazoa"/>
        </authorList>
    </citation>
    <scope>IDENTIFICATION</scope>
</reference>
<organism evidence="3 4">
    <name type="scientific">Helobdella robusta</name>
    <name type="common">Californian leech</name>
    <dbReference type="NCBI Taxonomy" id="6412"/>
    <lineage>
        <taxon>Eukaryota</taxon>
        <taxon>Metazoa</taxon>
        <taxon>Spiralia</taxon>
        <taxon>Lophotrochozoa</taxon>
        <taxon>Annelida</taxon>
        <taxon>Clitellata</taxon>
        <taxon>Hirudinea</taxon>
        <taxon>Rhynchobdellida</taxon>
        <taxon>Glossiphoniidae</taxon>
        <taxon>Helobdella</taxon>
    </lineage>
</organism>
<gene>
    <name evidence="3" type="primary">20212696</name>
    <name evidence="2" type="ORF">HELRODRAFT_193571</name>
</gene>
<sequence>MPPMTPIAKSQRDGSLKSLSLQQYQQQHQQRQRHQPEDNSAGMVELDGPSDNMSYQQTTNQTTNIINITNISKSFTSYNNICKPNLATISFDGSKNDNINKDNYSDNNNSCNDTISVYNKVKEYNRINGSKLCYSVVDPYIRAMTAPSRPVKSSKLSPSSPSSFLSTSSSSHRTAVFKGGNHTTSNHISSNNNVGGYDNAPDDDDDDDHYEEMHVLKKRKRCHTFAGNSVRLVS</sequence>
<dbReference type="GeneID" id="20212696"/>
<feature type="region of interest" description="Disordered" evidence="1">
    <location>
        <begin position="147"/>
        <end position="208"/>
    </location>
</feature>
<feature type="compositionally biased region" description="Low complexity" evidence="1">
    <location>
        <begin position="181"/>
        <end position="193"/>
    </location>
</feature>